<reference evidence="10" key="1">
    <citation type="journal article" date="2023" name="IMA Fungus">
        <title>Comparative genomic study of the Penicillium genus elucidates a diverse pangenome and 15 lateral gene transfer events.</title>
        <authorList>
            <person name="Petersen C."/>
            <person name="Sorensen T."/>
            <person name="Nielsen M.R."/>
            <person name="Sondergaard T.E."/>
            <person name="Sorensen J.L."/>
            <person name="Fitzpatrick D.A."/>
            <person name="Frisvad J.C."/>
            <person name="Nielsen K.L."/>
        </authorList>
    </citation>
    <scope>NUCLEOTIDE SEQUENCE</scope>
    <source>
        <strain evidence="10">IBT 15450</strain>
    </source>
</reference>
<keyword evidence="7" id="KW-0539">Nucleus</keyword>
<dbReference type="GO" id="GO:0016491">
    <property type="term" value="F:oxidoreductase activity"/>
    <property type="evidence" value="ECO:0007669"/>
    <property type="project" value="UniProtKB-KW"/>
</dbReference>
<evidence type="ECO:0000256" key="5">
    <source>
        <dbReference type="ARBA" id="ARBA00023125"/>
    </source>
</evidence>
<evidence type="ECO:0000256" key="7">
    <source>
        <dbReference type="ARBA" id="ARBA00023242"/>
    </source>
</evidence>
<organism evidence="10 11">
    <name type="scientific">Penicillium canescens</name>
    <dbReference type="NCBI Taxonomy" id="5083"/>
    <lineage>
        <taxon>Eukaryota</taxon>
        <taxon>Fungi</taxon>
        <taxon>Dikarya</taxon>
        <taxon>Ascomycota</taxon>
        <taxon>Pezizomycotina</taxon>
        <taxon>Eurotiomycetes</taxon>
        <taxon>Eurotiomycetidae</taxon>
        <taxon>Eurotiales</taxon>
        <taxon>Aspergillaceae</taxon>
        <taxon>Penicillium</taxon>
    </lineage>
</organism>
<dbReference type="GO" id="GO:0005739">
    <property type="term" value="C:mitochondrion"/>
    <property type="evidence" value="ECO:0007669"/>
    <property type="project" value="TreeGrafter"/>
</dbReference>
<accession>A0AAD6IFG3</accession>
<dbReference type="GO" id="GO:0003677">
    <property type="term" value="F:DNA binding"/>
    <property type="evidence" value="ECO:0007669"/>
    <property type="project" value="UniProtKB-KW"/>
</dbReference>
<evidence type="ECO:0000256" key="1">
    <source>
        <dbReference type="ARBA" id="ARBA00022630"/>
    </source>
</evidence>
<keyword evidence="1" id="KW-0285">Flavoprotein</keyword>
<comment type="caution">
    <text evidence="10">The sequence shown here is derived from an EMBL/GenBank/DDBJ whole genome shotgun (WGS) entry which is preliminary data.</text>
</comment>
<dbReference type="CDD" id="cd00067">
    <property type="entry name" value="GAL4"/>
    <property type="match status" value="1"/>
</dbReference>
<dbReference type="Pfam" id="PF01494">
    <property type="entry name" value="FAD_binding_3"/>
    <property type="match status" value="1"/>
</dbReference>
<name>A0AAD6IFG3_PENCN</name>
<feature type="domain" description="Zn(2)-C6 fungal-type" evidence="9">
    <location>
        <begin position="16"/>
        <end position="46"/>
    </location>
</feature>
<keyword evidence="3" id="KW-0560">Oxidoreductase</keyword>
<feature type="compositionally biased region" description="Polar residues" evidence="8">
    <location>
        <begin position="158"/>
        <end position="175"/>
    </location>
</feature>
<keyword evidence="11" id="KW-1185">Reference proteome</keyword>
<dbReference type="InterPro" id="IPR036864">
    <property type="entry name" value="Zn2-C6_fun-type_DNA-bd_sf"/>
</dbReference>
<dbReference type="Gene3D" id="4.10.240.10">
    <property type="entry name" value="Zn(2)-C6 fungal-type DNA-binding domain"/>
    <property type="match status" value="1"/>
</dbReference>
<dbReference type="InterPro" id="IPR036188">
    <property type="entry name" value="FAD/NAD-bd_sf"/>
</dbReference>
<dbReference type="GO" id="GO:0008270">
    <property type="term" value="F:zinc ion binding"/>
    <property type="evidence" value="ECO:0007669"/>
    <property type="project" value="InterPro"/>
</dbReference>
<dbReference type="Pfam" id="PF00172">
    <property type="entry name" value="Zn_clus"/>
    <property type="match status" value="1"/>
</dbReference>
<evidence type="ECO:0000256" key="4">
    <source>
        <dbReference type="ARBA" id="ARBA00023015"/>
    </source>
</evidence>
<dbReference type="PRINTS" id="PR00420">
    <property type="entry name" value="RNGMNOXGNASE"/>
</dbReference>
<keyword evidence="6" id="KW-0804">Transcription</keyword>
<dbReference type="SUPFAM" id="SSF57701">
    <property type="entry name" value="Zn2/Cys6 DNA-binding domain"/>
    <property type="match status" value="1"/>
</dbReference>
<feature type="region of interest" description="Disordered" evidence="8">
    <location>
        <begin position="134"/>
        <end position="183"/>
    </location>
</feature>
<evidence type="ECO:0000313" key="10">
    <source>
        <dbReference type="EMBL" id="KAJ6044963.1"/>
    </source>
</evidence>
<dbReference type="AlphaFoldDB" id="A0AAD6IFG3"/>
<dbReference type="Proteomes" id="UP001219568">
    <property type="component" value="Unassembled WGS sequence"/>
</dbReference>
<dbReference type="Gene3D" id="3.50.50.60">
    <property type="entry name" value="FAD/NAD(P)-binding domain"/>
    <property type="match status" value="1"/>
</dbReference>
<evidence type="ECO:0000256" key="6">
    <source>
        <dbReference type="ARBA" id="ARBA00023163"/>
    </source>
</evidence>
<dbReference type="PANTHER" id="PTHR43876">
    <property type="entry name" value="UBIQUINONE BIOSYNTHESIS MONOOXYGENASE COQ6, MITOCHONDRIAL"/>
    <property type="match status" value="1"/>
</dbReference>
<keyword evidence="5" id="KW-0238">DNA-binding</keyword>
<keyword evidence="4" id="KW-0805">Transcription regulation</keyword>
<keyword evidence="2" id="KW-0274">FAD</keyword>
<evidence type="ECO:0000259" key="9">
    <source>
        <dbReference type="PROSITE" id="PS50048"/>
    </source>
</evidence>
<dbReference type="Gene3D" id="3.30.70.2450">
    <property type="match status" value="1"/>
</dbReference>
<dbReference type="EMBL" id="JAQJZL010000004">
    <property type="protein sequence ID" value="KAJ6044963.1"/>
    <property type="molecule type" value="Genomic_DNA"/>
</dbReference>
<evidence type="ECO:0000256" key="2">
    <source>
        <dbReference type="ARBA" id="ARBA00022827"/>
    </source>
</evidence>
<protein>
    <recommendedName>
        <fullName evidence="9">Zn(2)-C6 fungal-type domain-containing protein</fullName>
    </recommendedName>
</protein>
<dbReference type="PANTHER" id="PTHR43876:SF18">
    <property type="entry name" value="PUTATIVE (AFU_ORTHOLOGUE AFUA_3G09540)-RELATED"/>
    <property type="match status" value="1"/>
</dbReference>
<dbReference type="InterPro" id="IPR051205">
    <property type="entry name" value="UbiH/COQ6_monooxygenase"/>
</dbReference>
<dbReference type="GO" id="GO:0000981">
    <property type="term" value="F:DNA-binding transcription factor activity, RNA polymerase II-specific"/>
    <property type="evidence" value="ECO:0007669"/>
    <property type="project" value="InterPro"/>
</dbReference>
<dbReference type="GO" id="GO:0071949">
    <property type="term" value="F:FAD binding"/>
    <property type="evidence" value="ECO:0007669"/>
    <property type="project" value="InterPro"/>
</dbReference>
<feature type="compositionally biased region" description="Basic and acidic residues" evidence="8">
    <location>
        <begin position="135"/>
        <end position="146"/>
    </location>
</feature>
<sequence length="643" mass="72417">MASKTKERKPGRITIACNACRSRKQKCSGKKPVCEQCLEYNRPCNWPEQLRRGPEKGYAEALENRLQLTESILLNLLPHVSDKQLATALPPKEGRQDHSTPYVPFPRLEKRGIESWSQFPLDTSHGIRRWQHAYTDPERAGLDGHQDLPSPKRRRLQNEGSSTCNDTSASASIPTSGIGGAFNGTFSPPSLNISNSIEEYPTRPTKANEGNVPLQTISSWNGAPSSEFQRHGDRKGYCRGRRTVRSNPHPPPLQKGISVELLDAGAELDKQPRAAHYASAATYELERAGVLDDLKERGFSPKGFAFRKFDTSFIAGINHASLPEDYPYKMQVLPLDRLGQLLYEHVQREPKAAVKWSHRVVKIGQDQGKAWVDVETTSGTHRSQADYVIGCDGASSTVRRELFGPEYPGETLNAQIIATNVYYDFDRYNYWDSNFIVHPTKYYMAARITKDGLYRVTYGDIPGLSREQYIARQPARYEEILPGSPKPGDYQITNISPYRMQQRCAPAFRVGRVLLAADAAHLCNPFGGLGLTGGIADVGNLFDALVGIHEGLADDSILDKYSEVRMRIWRDIIDPMSRENFRRLWDQDPEKALENDQFFQICKKSETNEALARELALGLDVLRFDMTQFYNKTNNTDDSRGKL</sequence>
<proteinExistence type="predicted"/>
<dbReference type="InterPro" id="IPR001138">
    <property type="entry name" value="Zn2Cys6_DnaBD"/>
</dbReference>
<reference evidence="10" key="2">
    <citation type="submission" date="2023-01" db="EMBL/GenBank/DDBJ databases">
        <authorList>
            <person name="Petersen C."/>
        </authorList>
    </citation>
    <scope>NUCLEOTIDE SEQUENCE</scope>
    <source>
        <strain evidence="10">IBT 15450</strain>
    </source>
</reference>
<evidence type="ECO:0000313" key="11">
    <source>
        <dbReference type="Proteomes" id="UP001219568"/>
    </source>
</evidence>
<dbReference type="PROSITE" id="PS00463">
    <property type="entry name" value="ZN2_CY6_FUNGAL_1"/>
    <property type="match status" value="1"/>
</dbReference>
<evidence type="ECO:0000256" key="8">
    <source>
        <dbReference type="SAM" id="MobiDB-lite"/>
    </source>
</evidence>
<dbReference type="SUPFAM" id="SSF51905">
    <property type="entry name" value="FAD/NAD(P)-binding domain"/>
    <property type="match status" value="1"/>
</dbReference>
<dbReference type="InterPro" id="IPR002938">
    <property type="entry name" value="FAD-bd"/>
</dbReference>
<gene>
    <name evidence="10" type="ORF">N7460_006318</name>
</gene>
<evidence type="ECO:0000256" key="3">
    <source>
        <dbReference type="ARBA" id="ARBA00023002"/>
    </source>
</evidence>
<dbReference type="PROSITE" id="PS50048">
    <property type="entry name" value="ZN2_CY6_FUNGAL_2"/>
    <property type="match status" value="1"/>
</dbReference>
<dbReference type="SMART" id="SM00066">
    <property type="entry name" value="GAL4"/>
    <property type="match status" value="1"/>
</dbReference>